<proteinExistence type="predicted"/>
<accession>A0AAD9IJZ1</accession>
<name>A0AAD9IJZ1_PROWI</name>
<gene>
    <name evidence="1" type="ORF">QBZ16_002098</name>
</gene>
<comment type="caution">
    <text evidence="1">The sequence shown here is derived from an EMBL/GenBank/DDBJ whole genome shotgun (WGS) entry which is preliminary data.</text>
</comment>
<dbReference type="AlphaFoldDB" id="A0AAD9IJZ1"/>
<sequence>MGIEDWPAGLVRSVAVPLITTPDSAINPTKAAIRNVTLDFDELTSLVVEFMQSGQVDPAVQVSFREFLSEKATT</sequence>
<organism evidence="1 2">
    <name type="scientific">Prototheca wickerhamii</name>
    <dbReference type="NCBI Taxonomy" id="3111"/>
    <lineage>
        <taxon>Eukaryota</taxon>
        <taxon>Viridiplantae</taxon>
        <taxon>Chlorophyta</taxon>
        <taxon>core chlorophytes</taxon>
        <taxon>Trebouxiophyceae</taxon>
        <taxon>Chlorellales</taxon>
        <taxon>Chlorellaceae</taxon>
        <taxon>Prototheca</taxon>
    </lineage>
</organism>
<reference evidence="1" key="1">
    <citation type="submission" date="2021-01" db="EMBL/GenBank/DDBJ databases">
        <authorList>
            <person name="Eckstrom K.M.E."/>
        </authorList>
    </citation>
    <scope>NUCLEOTIDE SEQUENCE</scope>
    <source>
        <strain evidence="1">UVCC 0001</strain>
    </source>
</reference>
<dbReference type="Proteomes" id="UP001255856">
    <property type="component" value="Unassembled WGS sequence"/>
</dbReference>
<evidence type="ECO:0000313" key="2">
    <source>
        <dbReference type="Proteomes" id="UP001255856"/>
    </source>
</evidence>
<dbReference type="EMBL" id="JASFZW010000002">
    <property type="protein sequence ID" value="KAK2079703.1"/>
    <property type="molecule type" value="Genomic_DNA"/>
</dbReference>
<protein>
    <submittedName>
        <fullName evidence="1">Uncharacterized protein</fullName>
    </submittedName>
</protein>
<keyword evidence="2" id="KW-1185">Reference proteome</keyword>
<evidence type="ECO:0000313" key="1">
    <source>
        <dbReference type="EMBL" id="KAK2079703.1"/>
    </source>
</evidence>